<dbReference type="InterPro" id="IPR004358">
    <property type="entry name" value="Sig_transdc_His_kin-like_C"/>
</dbReference>
<dbReference type="Gene3D" id="3.30.565.10">
    <property type="entry name" value="Histidine kinase-like ATPase, C-terminal domain"/>
    <property type="match status" value="1"/>
</dbReference>
<evidence type="ECO:0000256" key="2">
    <source>
        <dbReference type="ARBA" id="ARBA00012438"/>
    </source>
</evidence>
<dbReference type="Proteomes" id="UP000184278">
    <property type="component" value="Unassembled WGS sequence"/>
</dbReference>
<evidence type="ECO:0000259" key="11">
    <source>
        <dbReference type="PROSITE" id="PS50109"/>
    </source>
</evidence>
<keyword evidence="10" id="KW-0472">Membrane</keyword>
<dbReference type="Pfam" id="PF00512">
    <property type="entry name" value="HisKA"/>
    <property type="match status" value="1"/>
</dbReference>
<dbReference type="GO" id="GO:0000155">
    <property type="term" value="F:phosphorelay sensor kinase activity"/>
    <property type="evidence" value="ECO:0007669"/>
    <property type="project" value="InterPro"/>
</dbReference>
<dbReference type="PROSITE" id="PS50109">
    <property type="entry name" value="HIS_KIN"/>
    <property type="match status" value="1"/>
</dbReference>
<dbReference type="Pfam" id="PF02518">
    <property type="entry name" value="HATPase_c"/>
    <property type="match status" value="1"/>
</dbReference>
<dbReference type="InterPro" id="IPR001789">
    <property type="entry name" value="Sig_transdc_resp-reg_receiver"/>
</dbReference>
<reference evidence="14" key="1">
    <citation type="submission" date="2016-11" db="EMBL/GenBank/DDBJ databases">
        <authorList>
            <person name="Varghese N."/>
            <person name="Submissions S."/>
        </authorList>
    </citation>
    <scope>NUCLEOTIDE SEQUENCE [LARGE SCALE GENOMIC DNA]</scope>
    <source>
        <strain evidence="14">DSM 3071</strain>
    </source>
</reference>
<protein>
    <recommendedName>
        <fullName evidence="3">Stage 0 sporulation protein A homolog</fullName>
        <ecNumber evidence="2">2.7.13.3</ecNumber>
    </recommendedName>
</protein>
<evidence type="ECO:0000256" key="9">
    <source>
        <dbReference type="PROSITE-ProRule" id="PRU00169"/>
    </source>
</evidence>
<dbReference type="Pfam" id="PF00497">
    <property type="entry name" value="SBP_bac_3"/>
    <property type="match status" value="2"/>
</dbReference>
<dbReference type="Gene3D" id="3.40.50.2300">
    <property type="match status" value="1"/>
</dbReference>
<evidence type="ECO:0000313" key="13">
    <source>
        <dbReference type="EMBL" id="SHI15062.1"/>
    </source>
</evidence>
<dbReference type="STRING" id="1121131.SAMN02745229_01670"/>
<gene>
    <name evidence="13" type="ORF">SAMN02745229_01670</name>
</gene>
<evidence type="ECO:0000313" key="14">
    <source>
        <dbReference type="Proteomes" id="UP000184278"/>
    </source>
</evidence>
<dbReference type="CDD" id="cd17546">
    <property type="entry name" value="REC_hyHK_CKI1_RcsC-like"/>
    <property type="match status" value="1"/>
</dbReference>
<dbReference type="SUPFAM" id="SSF52172">
    <property type="entry name" value="CheY-like"/>
    <property type="match status" value="1"/>
</dbReference>
<dbReference type="SMART" id="SM00387">
    <property type="entry name" value="HATPase_c"/>
    <property type="match status" value="1"/>
</dbReference>
<dbReference type="RefSeq" id="WP_073386964.1">
    <property type="nucleotide sequence ID" value="NZ_FQXK01000013.1"/>
</dbReference>
<dbReference type="PANTHER" id="PTHR43047:SF72">
    <property type="entry name" value="OSMOSENSING HISTIDINE PROTEIN KINASE SLN1"/>
    <property type="match status" value="1"/>
</dbReference>
<dbReference type="EMBL" id="FQXK01000013">
    <property type="protein sequence ID" value="SHI15062.1"/>
    <property type="molecule type" value="Genomic_DNA"/>
</dbReference>
<feature type="domain" description="Response regulatory" evidence="12">
    <location>
        <begin position="862"/>
        <end position="983"/>
    </location>
</feature>
<sequence length="985" mass="110992">MKVAKKIIRSGLYNSIRILSTVMIIAAVFVLSAYSSLHSHAAPEDFSKSSDNKTGTGFYEDVENVPDLVNFDSDDRSFSRVIKVGYFMIDGFQMYDEYGIYSGYGYDYLQKIRTYTGWEYDYIGDDEDITFAELYRMVVDGEIDLLGGITWTEERAQKLLFSNVPIDMEYTTIFIKSGDTKYSAGDYGRWDGIRLGICKGTTYVDNIRKFAEDNFFTYRARYYDSDAELVSALENGEIDALVSGSSHNFYGVSILAQFNPSYLFFVTGLQNQDLMDSLNHAISQIETVDAGFKESIMSKYYQGNGISNITFTSLENLYLHTLNMNERTFVLLANPDNCPLSYLDSNGEPVGILVDMTKAIFDSIGLSYEFYKVADGREYIQALGEKKADIVIDLVSDFSGSERTGYYECDTYFNTSLSMIHQKEEQEFNTVIKRDGDGIFNDTVIKDLSGAEEIIMLGSIDASMDYLVRHPKSCTFLPSETANVLVELEETNSLEADSASYRNLYYCLAINSGCGNFLVGIFNKATNSLSPQTRGEIISRYSRDKYRVHTFRSFIYDNPMYGFVVVGAGIIIFFLVVIIYSGKKTRIKIEKLNTQLSESLSREKRASEAKKRFFDNMSHDMRTPLNGILGLTRSVLKNGESSGNNLDYLYKIEDSASYLELLINDSLVMSNLGKIEFDLDPKQVDPGQTYDSLRNVALTYADERNIRFVVRRKEIVNLPTILDYNRLEQAVLNVVSNAVKFSYVNGIVEIDLTSKMTPENKVEYTLTVQDHGIGMSKEFQETMFEAYTQEDRGEMTDHAGTGIGLAVVKSIVEKMNGSIDVKSQENIGTIVKMTFEFEVNTNSIVEELSDAPDRKDCLHGRNVLYCEDNELNMDIVCAILESEHVSVARAWNGQEGLDKFLNSPAGTYDAILMDIRMPEMDGFTAARKIRSSDKEDANSIPIIAVTANFYDDNKQASKEAGMDSILSKPVDPKILIGELKKYICK</sequence>
<dbReference type="PROSITE" id="PS50110">
    <property type="entry name" value="RESPONSE_REGULATORY"/>
    <property type="match status" value="1"/>
</dbReference>
<dbReference type="SUPFAM" id="SSF53850">
    <property type="entry name" value="Periplasmic binding protein-like II"/>
    <property type="match status" value="2"/>
</dbReference>
<evidence type="ECO:0000256" key="10">
    <source>
        <dbReference type="SAM" id="Phobius"/>
    </source>
</evidence>
<dbReference type="InterPro" id="IPR011006">
    <property type="entry name" value="CheY-like_superfamily"/>
</dbReference>
<keyword evidence="7" id="KW-0902">Two-component regulatory system</keyword>
<dbReference type="AlphaFoldDB" id="A0A1M5YSP9"/>
<dbReference type="Pfam" id="PF00072">
    <property type="entry name" value="Response_reg"/>
    <property type="match status" value="1"/>
</dbReference>
<evidence type="ECO:0000256" key="6">
    <source>
        <dbReference type="ARBA" id="ARBA00022777"/>
    </source>
</evidence>
<dbReference type="SMART" id="SM00062">
    <property type="entry name" value="PBPb"/>
    <property type="match status" value="1"/>
</dbReference>
<feature type="transmembrane region" description="Helical" evidence="10">
    <location>
        <begin position="560"/>
        <end position="581"/>
    </location>
</feature>
<feature type="modified residue" description="4-aspartylphosphate" evidence="9">
    <location>
        <position position="914"/>
    </location>
</feature>
<name>A0A1M5YSP9_BUTFI</name>
<evidence type="ECO:0000256" key="4">
    <source>
        <dbReference type="ARBA" id="ARBA00022553"/>
    </source>
</evidence>
<dbReference type="EC" id="2.7.13.3" evidence="2"/>
<evidence type="ECO:0000256" key="1">
    <source>
        <dbReference type="ARBA" id="ARBA00000085"/>
    </source>
</evidence>
<dbReference type="PRINTS" id="PR00344">
    <property type="entry name" value="BCTRLSENSOR"/>
</dbReference>
<dbReference type="Gene3D" id="1.10.287.130">
    <property type="match status" value="1"/>
</dbReference>
<dbReference type="OrthoDB" id="9790669at2"/>
<dbReference type="InterPro" id="IPR001638">
    <property type="entry name" value="Solute-binding_3/MltF_N"/>
</dbReference>
<keyword evidence="4 9" id="KW-0597">Phosphoprotein</keyword>
<evidence type="ECO:0000256" key="3">
    <source>
        <dbReference type="ARBA" id="ARBA00018672"/>
    </source>
</evidence>
<dbReference type="SUPFAM" id="SSF55874">
    <property type="entry name" value="ATPase domain of HSP90 chaperone/DNA topoisomerase II/histidine kinase"/>
    <property type="match status" value="1"/>
</dbReference>
<comment type="catalytic activity">
    <reaction evidence="1">
        <text>ATP + protein L-histidine = ADP + protein N-phospho-L-histidine.</text>
        <dbReference type="EC" id="2.7.13.3"/>
    </reaction>
</comment>
<evidence type="ECO:0000256" key="5">
    <source>
        <dbReference type="ARBA" id="ARBA00022679"/>
    </source>
</evidence>
<feature type="transmembrane region" description="Helical" evidence="10">
    <location>
        <begin position="12"/>
        <end position="34"/>
    </location>
</feature>
<dbReference type="InterPro" id="IPR036097">
    <property type="entry name" value="HisK_dim/P_sf"/>
</dbReference>
<keyword evidence="6" id="KW-0418">Kinase</keyword>
<dbReference type="GO" id="GO:0005886">
    <property type="term" value="C:plasma membrane"/>
    <property type="evidence" value="ECO:0007669"/>
    <property type="project" value="TreeGrafter"/>
</dbReference>
<comment type="function">
    <text evidence="8">May play the central regulatory role in sporulation. It may be an element of the effector pathway responsible for the activation of sporulation genes in response to nutritional stress. Spo0A may act in concert with spo0H (a sigma factor) to control the expression of some genes that are critical to the sporulation process.</text>
</comment>
<accession>A0A1M5YSP9</accession>
<dbReference type="InterPro" id="IPR005467">
    <property type="entry name" value="His_kinase_dom"/>
</dbReference>
<evidence type="ECO:0000256" key="7">
    <source>
        <dbReference type="ARBA" id="ARBA00023012"/>
    </source>
</evidence>
<dbReference type="PANTHER" id="PTHR43047">
    <property type="entry name" value="TWO-COMPONENT HISTIDINE PROTEIN KINASE"/>
    <property type="match status" value="1"/>
</dbReference>
<evidence type="ECO:0000256" key="8">
    <source>
        <dbReference type="ARBA" id="ARBA00024867"/>
    </source>
</evidence>
<keyword evidence="10" id="KW-1133">Transmembrane helix</keyword>
<dbReference type="InterPro" id="IPR003661">
    <property type="entry name" value="HisK_dim/P_dom"/>
</dbReference>
<dbReference type="CDD" id="cd00082">
    <property type="entry name" value="HisKA"/>
    <property type="match status" value="1"/>
</dbReference>
<keyword evidence="10" id="KW-0812">Transmembrane</keyword>
<keyword evidence="14" id="KW-1185">Reference proteome</keyword>
<dbReference type="InterPro" id="IPR003594">
    <property type="entry name" value="HATPase_dom"/>
</dbReference>
<proteinExistence type="predicted"/>
<evidence type="ECO:0000259" key="12">
    <source>
        <dbReference type="PROSITE" id="PS50110"/>
    </source>
</evidence>
<dbReference type="GeneID" id="89509933"/>
<dbReference type="SUPFAM" id="SSF47384">
    <property type="entry name" value="Homodimeric domain of signal transducing histidine kinase"/>
    <property type="match status" value="1"/>
</dbReference>
<feature type="domain" description="Histidine kinase" evidence="11">
    <location>
        <begin position="616"/>
        <end position="839"/>
    </location>
</feature>
<dbReference type="SMART" id="SM00388">
    <property type="entry name" value="HisKA"/>
    <property type="match status" value="1"/>
</dbReference>
<keyword evidence="5" id="KW-0808">Transferase</keyword>
<dbReference type="InterPro" id="IPR036890">
    <property type="entry name" value="HATPase_C_sf"/>
</dbReference>
<dbReference type="Gene3D" id="3.40.190.10">
    <property type="entry name" value="Periplasmic binding protein-like II"/>
    <property type="match status" value="4"/>
</dbReference>
<dbReference type="SMART" id="SM00448">
    <property type="entry name" value="REC"/>
    <property type="match status" value="1"/>
</dbReference>
<organism evidence="13 14">
    <name type="scientific">Butyrivibrio fibrisolvens DSM 3071</name>
    <dbReference type="NCBI Taxonomy" id="1121131"/>
    <lineage>
        <taxon>Bacteria</taxon>
        <taxon>Bacillati</taxon>
        <taxon>Bacillota</taxon>
        <taxon>Clostridia</taxon>
        <taxon>Lachnospirales</taxon>
        <taxon>Lachnospiraceae</taxon>
        <taxon>Butyrivibrio</taxon>
    </lineage>
</organism>
<dbReference type="GO" id="GO:0009927">
    <property type="term" value="F:histidine phosphotransfer kinase activity"/>
    <property type="evidence" value="ECO:0007669"/>
    <property type="project" value="TreeGrafter"/>
</dbReference>